<comment type="caution">
    <text evidence="2">The sequence shown here is derived from an EMBL/GenBank/DDBJ whole genome shotgun (WGS) entry which is preliminary data.</text>
</comment>
<dbReference type="InterPro" id="IPR050312">
    <property type="entry name" value="IolE/XylAMocC-like"/>
</dbReference>
<name>H3NQ84_9FIRM</name>
<dbReference type="RefSeq" id="WP_005399010.1">
    <property type="nucleotide sequence ID" value="NZ_JH601088.1"/>
</dbReference>
<sequence>MKFNISAMNCHYRYYSLETFFESISNIGFRYAEIWTSPQHFFVDYSQNDDVETLKFLSEKYDIKIQCICPEQTNPKPHNIASTNSNIMNRTLSYYKRIIDIAYEVGADKIVTTSGWGFLDKKRETSWERSVNMQRNICKYALRKNIKVCIEALQPIETNLVNNISDLEKYLSDVNEDNLYICIDLGAMAKAGENIEEYFEKFGDKIAHVHFVDGNPTGHLAIGDGSRDYLNDLRILEENGYSNFLSLEIASEKYYKNPFNADKQSFNNIRRYS</sequence>
<accession>H3NQ84</accession>
<evidence type="ECO:0000313" key="3">
    <source>
        <dbReference type="Proteomes" id="UP000004191"/>
    </source>
</evidence>
<proteinExistence type="predicted"/>
<dbReference type="STRING" id="883114.HMPREF9709_01495"/>
<dbReference type="Gene3D" id="3.20.20.150">
    <property type="entry name" value="Divalent-metal-dependent TIM barrel enzymes"/>
    <property type="match status" value="1"/>
</dbReference>
<dbReference type="AlphaFoldDB" id="H3NQ84"/>
<dbReference type="PATRIC" id="fig|883114.3.peg.1493"/>
<dbReference type="Proteomes" id="UP000004191">
    <property type="component" value="Unassembled WGS sequence"/>
</dbReference>
<keyword evidence="3" id="KW-1185">Reference proteome</keyword>
<dbReference type="SUPFAM" id="SSF51658">
    <property type="entry name" value="Xylose isomerase-like"/>
    <property type="match status" value="1"/>
</dbReference>
<feature type="domain" description="Xylose isomerase-like TIM barrel" evidence="1">
    <location>
        <begin position="22"/>
        <end position="257"/>
    </location>
</feature>
<dbReference type="OrthoDB" id="9814946at2"/>
<dbReference type="InterPro" id="IPR036237">
    <property type="entry name" value="Xyl_isomerase-like_sf"/>
</dbReference>
<gene>
    <name evidence="2" type="ORF">HMPREF9709_01495</name>
</gene>
<dbReference type="PANTHER" id="PTHR12110">
    <property type="entry name" value="HYDROXYPYRUVATE ISOMERASE"/>
    <property type="match status" value="1"/>
</dbReference>
<evidence type="ECO:0000259" key="1">
    <source>
        <dbReference type="Pfam" id="PF01261"/>
    </source>
</evidence>
<dbReference type="Pfam" id="PF01261">
    <property type="entry name" value="AP_endonuc_2"/>
    <property type="match status" value="1"/>
</dbReference>
<dbReference type="GeneID" id="96999445"/>
<reference evidence="2 3" key="1">
    <citation type="submission" date="2012-01" db="EMBL/GenBank/DDBJ databases">
        <title>The Genome Sequence of Helcococcus kunzii ATCC 51366.</title>
        <authorList>
            <consortium name="The Broad Institute Genome Sequencing Platform"/>
            <person name="Earl A."/>
            <person name="Ward D."/>
            <person name="Feldgarden M."/>
            <person name="Gevers D."/>
            <person name="Huys G."/>
            <person name="Young S.K."/>
            <person name="Zeng Q."/>
            <person name="Gargeya S."/>
            <person name="Fitzgerald M."/>
            <person name="Haas B."/>
            <person name="Abouelleil A."/>
            <person name="Alvarado L."/>
            <person name="Arachchi H.M."/>
            <person name="Berlin A."/>
            <person name="Chapman S.B."/>
            <person name="Gearin G."/>
            <person name="Goldberg J."/>
            <person name="Griggs A."/>
            <person name="Gujja S."/>
            <person name="Hansen M."/>
            <person name="Heiman D."/>
            <person name="Howarth C."/>
            <person name="Larimer J."/>
            <person name="Lui A."/>
            <person name="MacDonald P.J.P."/>
            <person name="McCowen C."/>
            <person name="Montmayeur A."/>
            <person name="Murphy C."/>
            <person name="Neiman D."/>
            <person name="Pearson M."/>
            <person name="Priest M."/>
            <person name="Roberts A."/>
            <person name="Saif S."/>
            <person name="Shea T."/>
            <person name="Sisk P."/>
            <person name="Stolte C."/>
            <person name="Sykes S."/>
            <person name="Wortman J."/>
            <person name="Nusbaum C."/>
            <person name="Birren B."/>
        </authorList>
    </citation>
    <scope>NUCLEOTIDE SEQUENCE [LARGE SCALE GENOMIC DNA]</scope>
    <source>
        <strain evidence="2 3">ATCC 51366</strain>
    </source>
</reference>
<evidence type="ECO:0000313" key="2">
    <source>
        <dbReference type="EMBL" id="EHR32564.1"/>
    </source>
</evidence>
<dbReference type="EMBL" id="AGEI01000028">
    <property type="protein sequence ID" value="EHR32564.1"/>
    <property type="molecule type" value="Genomic_DNA"/>
</dbReference>
<organism evidence="2 3">
    <name type="scientific">Helcococcus kunzii ATCC 51366</name>
    <dbReference type="NCBI Taxonomy" id="883114"/>
    <lineage>
        <taxon>Bacteria</taxon>
        <taxon>Bacillati</taxon>
        <taxon>Bacillota</taxon>
        <taxon>Tissierellia</taxon>
        <taxon>Tissierellales</taxon>
        <taxon>Peptoniphilaceae</taxon>
        <taxon>Helcococcus</taxon>
    </lineage>
</organism>
<dbReference type="InterPro" id="IPR013022">
    <property type="entry name" value="Xyl_isomerase-like_TIM-brl"/>
</dbReference>
<protein>
    <recommendedName>
        <fullName evidence="1">Xylose isomerase-like TIM barrel domain-containing protein</fullName>
    </recommendedName>
</protein>
<dbReference type="HOGENOM" id="CLU_050006_5_1_9"/>
<dbReference type="eggNOG" id="COG1082">
    <property type="taxonomic scope" value="Bacteria"/>
</dbReference>